<accession>A0A8J6M7S9</accession>
<evidence type="ECO:0000256" key="1">
    <source>
        <dbReference type="SAM" id="Coils"/>
    </source>
</evidence>
<comment type="caution">
    <text evidence="2">The sequence shown here is derived from an EMBL/GenBank/DDBJ whole genome shotgun (WGS) entry which is preliminary data.</text>
</comment>
<dbReference type="Proteomes" id="UP000607645">
    <property type="component" value="Unassembled WGS sequence"/>
</dbReference>
<proteinExistence type="predicted"/>
<organism evidence="2 3">
    <name type="scientific">Lawsonibacter faecis</name>
    <dbReference type="NCBI Taxonomy" id="2763052"/>
    <lineage>
        <taxon>Bacteria</taxon>
        <taxon>Bacillati</taxon>
        <taxon>Bacillota</taxon>
        <taxon>Clostridia</taxon>
        <taxon>Eubacteriales</taxon>
        <taxon>Oscillospiraceae</taxon>
        <taxon>Lawsonibacter</taxon>
    </lineage>
</organism>
<evidence type="ECO:0000313" key="2">
    <source>
        <dbReference type="EMBL" id="MBC5736937.1"/>
    </source>
</evidence>
<gene>
    <name evidence="2" type="ORF">H8S62_07910</name>
</gene>
<protein>
    <submittedName>
        <fullName evidence="2">Septum formation initiator family protein</fullName>
    </submittedName>
</protein>
<dbReference type="RefSeq" id="WP_173023832.1">
    <property type="nucleotide sequence ID" value="NZ_JACOPQ010000005.1"/>
</dbReference>
<sequence length="91" mass="9767">MKIKKAGLLTKIVVLALLIGLSITLLDLRSQLQDAQSQKDALTAQVNAQTQVNADLSDAVDNSDDPARQMDIGRTDLGLVVPGEKILKITE</sequence>
<dbReference type="EMBL" id="JACOPQ010000005">
    <property type="protein sequence ID" value="MBC5736937.1"/>
    <property type="molecule type" value="Genomic_DNA"/>
</dbReference>
<feature type="coiled-coil region" evidence="1">
    <location>
        <begin position="25"/>
        <end position="52"/>
    </location>
</feature>
<reference evidence="2" key="1">
    <citation type="submission" date="2020-08" db="EMBL/GenBank/DDBJ databases">
        <title>Genome public.</title>
        <authorList>
            <person name="Liu C."/>
            <person name="Sun Q."/>
        </authorList>
    </citation>
    <scope>NUCLEOTIDE SEQUENCE</scope>
    <source>
        <strain evidence="2">NSJ-52</strain>
    </source>
</reference>
<name>A0A8J6M7S9_9FIRM</name>
<dbReference type="InterPro" id="IPR007060">
    <property type="entry name" value="FtsL/DivIC"/>
</dbReference>
<evidence type="ECO:0000313" key="3">
    <source>
        <dbReference type="Proteomes" id="UP000607645"/>
    </source>
</evidence>
<dbReference type="Pfam" id="PF04977">
    <property type="entry name" value="DivIC"/>
    <property type="match status" value="1"/>
</dbReference>
<dbReference type="AlphaFoldDB" id="A0A8J6M7S9"/>
<keyword evidence="3" id="KW-1185">Reference proteome</keyword>
<keyword evidence="1" id="KW-0175">Coiled coil</keyword>